<dbReference type="Pfam" id="PF02738">
    <property type="entry name" value="MoCoBD_1"/>
    <property type="match status" value="1"/>
</dbReference>
<dbReference type="InterPro" id="IPR016208">
    <property type="entry name" value="Ald_Oxase/xanthine_DH-like"/>
</dbReference>
<dbReference type="GO" id="GO:0005506">
    <property type="term" value="F:iron ion binding"/>
    <property type="evidence" value="ECO:0007669"/>
    <property type="project" value="InterPro"/>
</dbReference>
<dbReference type="SMART" id="SM01008">
    <property type="entry name" value="Ald_Xan_dh_C"/>
    <property type="match status" value="1"/>
</dbReference>
<protein>
    <submittedName>
        <fullName evidence="5">Xanthine dehydrogenase</fullName>
    </submittedName>
</protein>
<dbReference type="GO" id="GO:0016491">
    <property type="term" value="F:oxidoreductase activity"/>
    <property type="evidence" value="ECO:0007669"/>
    <property type="project" value="UniProtKB-KW"/>
</dbReference>
<dbReference type="SUPFAM" id="SSF54665">
    <property type="entry name" value="CO dehydrogenase molybdoprotein N-domain-like"/>
    <property type="match status" value="1"/>
</dbReference>
<dbReference type="EMBL" id="PKTG01000085">
    <property type="protein sequence ID" value="PLX17559.1"/>
    <property type="molecule type" value="Genomic_DNA"/>
</dbReference>
<dbReference type="Gene3D" id="3.90.1170.50">
    <property type="entry name" value="Aldehyde oxidase/xanthine dehydrogenase, a/b hammerhead"/>
    <property type="match status" value="1"/>
</dbReference>
<dbReference type="PANTHER" id="PTHR11908:SF132">
    <property type="entry name" value="ALDEHYDE OXIDASE 1-RELATED"/>
    <property type="match status" value="1"/>
</dbReference>
<evidence type="ECO:0000256" key="2">
    <source>
        <dbReference type="ARBA" id="ARBA00023002"/>
    </source>
</evidence>
<sequence length="767" mass="84516">MKKNDLRIDGYEKVTGKAKYGADLFFDNMVYAKVHRSEKAHAEIIKIDKSEAEKVRGVLTIITAKDIPGEKTIGAIEFDHYPLADKKVLCVGDGIAVVVGETQAIAEEAVNKIKVEYKELPAVFDVHESLKKDAPILKEGKMNNIAVHYPLRKGNVEKGFEESDIVLEKEYKTQFVEHAYIEPEVVVAVPGEGKDEMRVYGSIQCPHSTRKGVARVLGTKLNDIRIIQVNMGGAFGGKDDVMTVLSIRAALAARKLQRPVKMVYSREESIIDSYKRHPYHLKYKVGATKDGKLKAMKVEMYADAGAYISMTPFVTWRSVVQATGPYEIENVNTDIYGIFTNNPYTGAFRGFGSPQIIFAQESLIDEIAEKLGMDGVELRKLNGYENGSVTASSQKLEQHEVSLKKAIDVVIEQSDYFNKKKQFEKFNKKSERFKKGIGLSCSFRGCALGAEGTDATGAIVSIQSDGSAYVLAGLAENGQGLKTTFALIAAKVLGISIERFRYLDQDTGHIADGGPTVASRSTLMGGTAVKIAAEKIRDRIAKAVLEELGEKDPEKIVFEDEKVKGLTTKKEIGFEVAVLKTYFAGYNLAEYGWYKAPEVYWDEEKGQGPAYFTYVYGSQIAQITVDTFTGKVYVENAYAAHDVGKVINPTGAIGQVYGGVVQGIGYGLYEEVQVDDGKIKNTNLDEYFIPTVKDFGELHATLIESGDKYGPWGGKSLGEPTLELMSAALNNAVYNATGKRNYHIPLDLETIMLGHPLRRKQKRGSEA</sequence>
<dbReference type="Gene3D" id="3.30.365.10">
    <property type="entry name" value="Aldehyde oxidase/xanthine dehydrogenase, molybdopterin binding domain"/>
    <property type="match status" value="4"/>
</dbReference>
<dbReference type="Proteomes" id="UP000234857">
    <property type="component" value="Unassembled WGS sequence"/>
</dbReference>
<dbReference type="InterPro" id="IPR008274">
    <property type="entry name" value="AldOxase/xan_DH_MoCoBD1"/>
</dbReference>
<comment type="cofactor">
    <cofactor evidence="3">
        <name>Mo-molybdopterin cytosine dinucleotide</name>
        <dbReference type="ChEBI" id="CHEBI:71308"/>
    </cofactor>
</comment>
<dbReference type="FunFam" id="3.30.365.10:FF:000001">
    <property type="entry name" value="Xanthine dehydrogenase oxidase"/>
    <property type="match status" value="1"/>
</dbReference>
<dbReference type="Pfam" id="PF01315">
    <property type="entry name" value="Ald_Xan_dh_C"/>
    <property type="match status" value="1"/>
</dbReference>
<dbReference type="InterPro" id="IPR000674">
    <property type="entry name" value="Ald_Oxase/Xan_DH_a/b"/>
</dbReference>
<evidence type="ECO:0000256" key="1">
    <source>
        <dbReference type="ARBA" id="ARBA00022505"/>
    </source>
</evidence>
<gene>
    <name evidence="5" type="ORF">C0601_07320</name>
</gene>
<keyword evidence="1" id="KW-0500">Molybdenum</keyword>
<proteinExistence type="predicted"/>
<dbReference type="PANTHER" id="PTHR11908">
    <property type="entry name" value="XANTHINE DEHYDROGENASE"/>
    <property type="match status" value="1"/>
</dbReference>
<reference evidence="5 6" key="1">
    <citation type="submission" date="2017-11" db="EMBL/GenBank/DDBJ databases">
        <title>Genome-resolved metagenomics identifies genetic mobility, metabolic interactions, and unexpected diversity in perchlorate-reducing communities.</title>
        <authorList>
            <person name="Barnum T.P."/>
            <person name="Figueroa I.A."/>
            <person name="Carlstrom C.I."/>
            <person name="Lucas L.N."/>
            <person name="Engelbrektson A.L."/>
            <person name="Coates J.D."/>
        </authorList>
    </citation>
    <scope>NUCLEOTIDE SEQUENCE [LARGE SCALE GENOMIC DNA]</scope>
    <source>
        <strain evidence="5">BM706</strain>
    </source>
</reference>
<dbReference type="InterPro" id="IPR037165">
    <property type="entry name" value="AldOxase/xan_DH_Mopterin-bd_sf"/>
</dbReference>
<evidence type="ECO:0000313" key="6">
    <source>
        <dbReference type="Proteomes" id="UP000234857"/>
    </source>
</evidence>
<dbReference type="InterPro" id="IPR036856">
    <property type="entry name" value="Ald_Oxase/Xan_DH_a/b_sf"/>
</dbReference>
<name>A0A2N5ZFZ7_MUIH1</name>
<accession>A0A2N5ZFZ7</accession>
<dbReference type="Pfam" id="PF20256">
    <property type="entry name" value="MoCoBD_2"/>
    <property type="match status" value="1"/>
</dbReference>
<dbReference type="SUPFAM" id="SSF56003">
    <property type="entry name" value="Molybdenum cofactor-binding domain"/>
    <property type="match status" value="1"/>
</dbReference>
<comment type="caution">
    <text evidence="5">The sequence shown here is derived from an EMBL/GenBank/DDBJ whole genome shotgun (WGS) entry which is preliminary data.</text>
</comment>
<evidence type="ECO:0000313" key="5">
    <source>
        <dbReference type="EMBL" id="PLX17559.1"/>
    </source>
</evidence>
<feature type="domain" description="Aldehyde oxidase/xanthine dehydrogenase a/b hammerhead" evidence="4">
    <location>
        <begin position="15"/>
        <end position="121"/>
    </location>
</feature>
<evidence type="ECO:0000256" key="3">
    <source>
        <dbReference type="ARBA" id="ARBA00053029"/>
    </source>
</evidence>
<keyword evidence="2" id="KW-0560">Oxidoreductase</keyword>
<organism evidence="5 6">
    <name type="scientific">Muiribacterium halophilum</name>
    <dbReference type="NCBI Taxonomy" id="2053465"/>
    <lineage>
        <taxon>Bacteria</taxon>
        <taxon>Candidatus Muiribacteriota</taxon>
        <taxon>Candidatus Muiribacteriia</taxon>
        <taxon>Candidatus Muiribacteriales</taxon>
        <taxon>Candidatus Muiribacteriaceae</taxon>
        <taxon>Candidatus Muiribacterium</taxon>
    </lineage>
</organism>
<evidence type="ECO:0000259" key="4">
    <source>
        <dbReference type="SMART" id="SM01008"/>
    </source>
</evidence>
<dbReference type="AlphaFoldDB" id="A0A2N5ZFZ7"/>
<dbReference type="InterPro" id="IPR046867">
    <property type="entry name" value="AldOxase/xan_DH_MoCoBD2"/>
</dbReference>